<dbReference type="GO" id="GO:0016814">
    <property type="term" value="F:hydrolase activity, acting on carbon-nitrogen (but not peptide) bonds, in cyclic amidines"/>
    <property type="evidence" value="ECO:0007669"/>
    <property type="project" value="UniProtKB-ARBA"/>
</dbReference>
<evidence type="ECO:0000256" key="3">
    <source>
        <dbReference type="ARBA" id="ARBA00022723"/>
    </source>
</evidence>
<evidence type="ECO:0000256" key="2">
    <source>
        <dbReference type="ARBA" id="ARBA00006676"/>
    </source>
</evidence>
<dbReference type="Pfam" id="PF00962">
    <property type="entry name" value="A_deaminase"/>
    <property type="match status" value="1"/>
</dbReference>
<evidence type="ECO:0000259" key="6">
    <source>
        <dbReference type="Pfam" id="PF00962"/>
    </source>
</evidence>
<dbReference type="OrthoDB" id="105475at2"/>
<dbReference type="EMBL" id="CP030918">
    <property type="protein sequence ID" value="AXC51182.1"/>
    <property type="molecule type" value="Genomic_DNA"/>
</dbReference>
<dbReference type="Gene3D" id="3.20.20.140">
    <property type="entry name" value="Metal-dependent hydrolases"/>
    <property type="match status" value="1"/>
</dbReference>
<evidence type="ECO:0000313" key="8">
    <source>
        <dbReference type="Proteomes" id="UP000252023"/>
    </source>
</evidence>
<keyword evidence="3" id="KW-0479">Metal-binding</keyword>
<dbReference type="Proteomes" id="UP000252023">
    <property type="component" value="Chromosome"/>
</dbReference>
<comment type="similarity">
    <text evidence="2">Belongs to the metallo-dependent hydrolases superfamily. Adenosine and AMP deaminases family.</text>
</comment>
<protein>
    <submittedName>
        <fullName evidence="7">Adenosine deaminase</fullName>
        <ecNumber evidence="7">3.5.4.4</ecNumber>
    </submittedName>
</protein>
<dbReference type="InterPro" id="IPR001365">
    <property type="entry name" value="A_deaminase_dom"/>
</dbReference>
<dbReference type="GO" id="GO:0019239">
    <property type="term" value="F:deaminase activity"/>
    <property type="evidence" value="ECO:0007669"/>
    <property type="project" value="InterPro"/>
</dbReference>
<name>A0A344PP77_9RHOB</name>
<evidence type="ECO:0000256" key="1">
    <source>
        <dbReference type="ARBA" id="ARBA00001947"/>
    </source>
</evidence>
<dbReference type="SUPFAM" id="SSF51556">
    <property type="entry name" value="Metallo-dependent hydrolases"/>
    <property type="match status" value="1"/>
</dbReference>
<reference evidence="8" key="1">
    <citation type="submission" date="2018-07" db="EMBL/GenBank/DDBJ databases">
        <title>Genome sequencing of Paracoccus sp. SC2-6.</title>
        <authorList>
            <person name="Heo J."/>
            <person name="Kim S.-J."/>
            <person name="Kwon S.-W."/>
        </authorList>
    </citation>
    <scope>NUCLEOTIDE SEQUENCE [LARGE SCALE GENOMIC DNA]</scope>
    <source>
        <strain evidence="8">SC2-6</strain>
    </source>
</reference>
<dbReference type="AlphaFoldDB" id="A0A344PP77"/>
<dbReference type="InterPro" id="IPR006330">
    <property type="entry name" value="Ado/ade_deaminase"/>
</dbReference>
<dbReference type="NCBIfam" id="NF006848">
    <property type="entry name" value="PRK09358.1-3"/>
    <property type="match status" value="1"/>
</dbReference>
<keyword evidence="5" id="KW-0862">Zinc</keyword>
<dbReference type="InterPro" id="IPR032466">
    <property type="entry name" value="Metal_Hydrolase"/>
</dbReference>
<dbReference type="NCBIfam" id="TIGR01430">
    <property type="entry name" value="aden_deam"/>
    <property type="match status" value="1"/>
</dbReference>
<evidence type="ECO:0000256" key="4">
    <source>
        <dbReference type="ARBA" id="ARBA00022801"/>
    </source>
</evidence>
<keyword evidence="8" id="KW-1185">Reference proteome</keyword>
<keyword evidence="4 7" id="KW-0378">Hydrolase</keyword>
<feature type="domain" description="Adenosine deaminase" evidence="6">
    <location>
        <begin position="23"/>
        <end position="344"/>
    </location>
</feature>
<accession>A0A344PP77</accession>
<dbReference type="PANTHER" id="PTHR43114:SF6">
    <property type="entry name" value="ADENINE DEAMINASE"/>
    <property type="match status" value="1"/>
</dbReference>
<dbReference type="GO" id="GO:0046872">
    <property type="term" value="F:metal ion binding"/>
    <property type="evidence" value="ECO:0007669"/>
    <property type="project" value="UniProtKB-KW"/>
</dbReference>
<dbReference type="PANTHER" id="PTHR43114">
    <property type="entry name" value="ADENINE DEAMINASE"/>
    <property type="match status" value="1"/>
</dbReference>
<sequence length="345" mass="37038">MSAPRSPPIWASRQQPRAASLIPKIELHLHLEGAAPPAFVRGLAGAKSLRLDSIFDAAGNYSYRGFNDFLRVYEAATSVIRGPQDYAALLRAVLEEAAEQGAIYVETFVSPEFCGGADLGAWRDHVAAMSEVAVQMAAQGIDSRAIITPIRHFGPERARASARCAVETASEDGSGWVSGFGLAGDETKGLPKDYAWSFDCAREAGLGLTCHAGEWCGPDRIRSTWRDLGVSRLGHGVRAIGDADLVRDLAEAGVTLEVCPGSNVVLGIYPSIADHPIARLVDAGCRVTVSTDDPPFFHTTLGAEYDALADAFGWAEDEFRQMNLWAAEAAFCDAATRQRLKEKVS</sequence>
<dbReference type="EC" id="3.5.4.4" evidence="7"/>
<evidence type="ECO:0000256" key="5">
    <source>
        <dbReference type="ARBA" id="ARBA00022833"/>
    </source>
</evidence>
<dbReference type="KEGG" id="pars:DRW48_09020"/>
<organism evidence="7 8">
    <name type="scientific">Paracoccus suum</name>
    <dbReference type="NCBI Taxonomy" id="2259340"/>
    <lineage>
        <taxon>Bacteria</taxon>
        <taxon>Pseudomonadati</taxon>
        <taxon>Pseudomonadota</taxon>
        <taxon>Alphaproteobacteria</taxon>
        <taxon>Rhodobacterales</taxon>
        <taxon>Paracoccaceae</taxon>
        <taxon>Paracoccus</taxon>
    </lineage>
</organism>
<comment type="cofactor">
    <cofactor evidence="1">
        <name>Zn(2+)</name>
        <dbReference type="ChEBI" id="CHEBI:29105"/>
    </cofactor>
</comment>
<gene>
    <name evidence="7" type="ORF">DRW48_09020</name>
</gene>
<proteinExistence type="inferred from homology"/>
<evidence type="ECO:0000313" key="7">
    <source>
        <dbReference type="EMBL" id="AXC51182.1"/>
    </source>
</evidence>